<evidence type="ECO:0000313" key="3">
    <source>
        <dbReference type="Proteomes" id="UP000596660"/>
    </source>
</evidence>
<evidence type="ECO:0000313" key="2">
    <source>
        <dbReference type="EnsemblPlants" id="AUR62034579-RA:cds"/>
    </source>
</evidence>
<evidence type="ECO:0000256" key="1">
    <source>
        <dbReference type="SAM" id="MobiDB-lite"/>
    </source>
</evidence>
<dbReference type="Proteomes" id="UP000596660">
    <property type="component" value="Unplaced"/>
</dbReference>
<dbReference type="Gramene" id="AUR62034579-RA">
    <property type="protein sequence ID" value="AUR62034579-RA:cds"/>
    <property type="gene ID" value="AUR62034579"/>
</dbReference>
<protein>
    <submittedName>
        <fullName evidence="2">Uncharacterized protein</fullName>
    </submittedName>
</protein>
<dbReference type="AlphaFoldDB" id="A0A803MSM8"/>
<feature type="compositionally biased region" description="Polar residues" evidence="1">
    <location>
        <begin position="46"/>
        <end position="69"/>
    </location>
</feature>
<feature type="region of interest" description="Disordered" evidence="1">
    <location>
        <begin position="46"/>
        <end position="71"/>
    </location>
</feature>
<accession>A0A803MSM8</accession>
<name>A0A803MSM8_CHEQI</name>
<organism evidence="2 3">
    <name type="scientific">Chenopodium quinoa</name>
    <name type="common">Quinoa</name>
    <dbReference type="NCBI Taxonomy" id="63459"/>
    <lineage>
        <taxon>Eukaryota</taxon>
        <taxon>Viridiplantae</taxon>
        <taxon>Streptophyta</taxon>
        <taxon>Embryophyta</taxon>
        <taxon>Tracheophyta</taxon>
        <taxon>Spermatophyta</taxon>
        <taxon>Magnoliopsida</taxon>
        <taxon>eudicotyledons</taxon>
        <taxon>Gunneridae</taxon>
        <taxon>Pentapetalae</taxon>
        <taxon>Caryophyllales</taxon>
        <taxon>Chenopodiaceae</taxon>
        <taxon>Chenopodioideae</taxon>
        <taxon>Atripliceae</taxon>
        <taxon>Chenopodium</taxon>
    </lineage>
</organism>
<dbReference type="EnsemblPlants" id="AUR62034579-RA">
    <property type="protein sequence ID" value="AUR62034579-RA:cds"/>
    <property type="gene ID" value="AUR62034579"/>
</dbReference>
<reference evidence="2" key="1">
    <citation type="journal article" date="2017" name="Nature">
        <title>The genome of Chenopodium quinoa.</title>
        <authorList>
            <person name="Jarvis D.E."/>
            <person name="Ho Y.S."/>
            <person name="Lightfoot D.J."/>
            <person name="Schmoeckel S.M."/>
            <person name="Li B."/>
            <person name="Borm T.J.A."/>
            <person name="Ohyanagi H."/>
            <person name="Mineta K."/>
            <person name="Michell C.T."/>
            <person name="Saber N."/>
            <person name="Kharbatia N.M."/>
            <person name="Rupper R.R."/>
            <person name="Sharp A.R."/>
            <person name="Dally N."/>
            <person name="Boughton B.A."/>
            <person name="Woo Y.H."/>
            <person name="Gao G."/>
            <person name="Schijlen E.G.W.M."/>
            <person name="Guo X."/>
            <person name="Momin A.A."/>
            <person name="Negrao S."/>
            <person name="Al-Babili S."/>
            <person name="Gehring C."/>
            <person name="Roessner U."/>
            <person name="Jung C."/>
            <person name="Murphy K."/>
            <person name="Arold S.T."/>
            <person name="Gojobori T."/>
            <person name="van der Linden C.G."/>
            <person name="van Loo E.N."/>
            <person name="Jellen E.N."/>
            <person name="Maughan P.J."/>
            <person name="Tester M."/>
        </authorList>
    </citation>
    <scope>NUCLEOTIDE SEQUENCE [LARGE SCALE GENOMIC DNA]</scope>
    <source>
        <strain evidence="2">cv. PI 614886</strain>
    </source>
</reference>
<sequence length="160" mass="17562">MEDKGHLRCDHCGGSRHTKEGCFKIIGYPEWWEDHKKRKAATRVTFSQTGGKAHLTQASSGDTSPQFPHTNGAKLAPGDSDGTGPWIPCHMTPLTLFLLLPPTALISKQLMANVMLRPGRSMDVVLNEEAYTMWMRRLNTVKLCLLMGLLNINSGCGIGG</sequence>
<reference evidence="2" key="2">
    <citation type="submission" date="2021-03" db="UniProtKB">
        <authorList>
            <consortium name="EnsemblPlants"/>
        </authorList>
    </citation>
    <scope>IDENTIFICATION</scope>
</reference>
<proteinExistence type="predicted"/>
<keyword evidence="3" id="KW-1185">Reference proteome</keyword>